<reference evidence="3" key="1">
    <citation type="submission" date="2014-03" db="EMBL/GenBank/DDBJ databases">
        <authorList>
            <person name="Aksoy S."/>
            <person name="Warren W."/>
            <person name="Wilson R.K."/>
        </authorList>
    </citation>
    <scope>NUCLEOTIDE SEQUENCE [LARGE SCALE GENOMIC DNA]</scope>
    <source>
        <strain evidence="3">IAEA</strain>
    </source>
</reference>
<dbReference type="AlphaFoldDB" id="A0A1A9WUX1"/>
<dbReference type="VEuPathDB" id="VectorBase:GBRI033343"/>
<dbReference type="Proteomes" id="UP000091820">
    <property type="component" value="Unassembled WGS sequence"/>
</dbReference>
<feature type="transmembrane region" description="Helical" evidence="1">
    <location>
        <begin position="37"/>
        <end position="60"/>
    </location>
</feature>
<evidence type="ECO:0000313" key="3">
    <source>
        <dbReference type="Proteomes" id="UP000091820"/>
    </source>
</evidence>
<keyword evidence="1" id="KW-0472">Membrane</keyword>
<evidence type="ECO:0000313" key="2">
    <source>
        <dbReference type="EnsemblMetazoa" id="GBRI033343-PA"/>
    </source>
</evidence>
<name>A0A1A9WUX1_9MUSC</name>
<keyword evidence="1" id="KW-1133">Transmembrane helix</keyword>
<proteinExistence type="predicted"/>
<keyword evidence="1" id="KW-0812">Transmembrane</keyword>
<sequence>MSDIHTTRKLSSAKTIIDAFRNRTPILKLPNNSAVTISLLVSLVGTHAIFQFFIFTNTLADDSLFPFSRHERKRENYDRVFSRTEAPPHLVQIARPILYSKKFTSNNTTKHVVAFNLDTCTHRLMLAEILRT</sequence>
<organism evidence="2 3">
    <name type="scientific">Glossina brevipalpis</name>
    <dbReference type="NCBI Taxonomy" id="37001"/>
    <lineage>
        <taxon>Eukaryota</taxon>
        <taxon>Metazoa</taxon>
        <taxon>Ecdysozoa</taxon>
        <taxon>Arthropoda</taxon>
        <taxon>Hexapoda</taxon>
        <taxon>Insecta</taxon>
        <taxon>Pterygota</taxon>
        <taxon>Neoptera</taxon>
        <taxon>Endopterygota</taxon>
        <taxon>Diptera</taxon>
        <taxon>Brachycera</taxon>
        <taxon>Muscomorpha</taxon>
        <taxon>Hippoboscoidea</taxon>
        <taxon>Glossinidae</taxon>
        <taxon>Glossina</taxon>
    </lineage>
</organism>
<dbReference type="EnsemblMetazoa" id="GBRI033343-RA">
    <property type="protein sequence ID" value="GBRI033343-PA"/>
    <property type="gene ID" value="GBRI033343"/>
</dbReference>
<protein>
    <submittedName>
        <fullName evidence="2">Uncharacterized protein</fullName>
    </submittedName>
</protein>
<evidence type="ECO:0000256" key="1">
    <source>
        <dbReference type="SAM" id="Phobius"/>
    </source>
</evidence>
<reference evidence="2" key="2">
    <citation type="submission" date="2020-05" db="UniProtKB">
        <authorList>
            <consortium name="EnsemblMetazoa"/>
        </authorList>
    </citation>
    <scope>IDENTIFICATION</scope>
    <source>
        <strain evidence="2">IAEA</strain>
    </source>
</reference>
<keyword evidence="3" id="KW-1185">Reference proteome</keyword>
<accession>A0A1A9WUX1</accession>